<feature type="region of interest" description="Disordered" evidence="4">
    <location>
        <begin position="241"/>
        <end position="287"/>
    </location>
</feature>
<organism evidence="7 8">
    <name type="scientific">Tepidimonas charontis</name>
    <dbReference type="NCBI Taxonomy" id="2267262"/>
    <lineage>
        <taxon>Bacteria</taxon>
        <taxon>Pseudomonadati</taxon>
        <taxon>Pseudomonadota</taxon>
        <taxon>Betaproteobacteria</taxon>
        <taxon>Burkholderiales</taxon>
        <taxon>Tepidimonas</taxon>
    </lineage>
</organism>
<keyword evidence="3 7" id="KW-0012">Acyltransferase</keyword>
<dbReference type="Proteomes" id="UP000318294">
    <property type="component" value="Unassembled WGS sequence"/>
</dbReference>
<name>A0A554XCV9_9BURK</name>
<evidence type="ECO:0000256" key="5">
    <source>
        <dbReference type="SAM" id="Phobius"/>
    </source>
</evidence>
<keyword evidence="5" id="KW-1133">Transmembrane helix</keyword>
<dbReference type="SMART" id="SM00563">
    <property type="entry name" value="PlsC"/>
    <property type="match status" value="1"/>
</dbReference>
<dbReference type="OrthoDB" id="9812274at2"/>
<reference evidence="7 8" key="1">
    <citation type="submission" date="2019-07" db="EMBL/GenBank/DDBJ databases">
        <title>Tepidimonas charontis SPSP-6 draft genome.</title>
        <authorList>
            <person name="Da Costa M.S."/>
            <person name="Froufe H.J.C."/>
            <person name="Egas C."/>
            <person name="Albuquerque L."/>
        </authorList>
    </citation>
    <scope>NUCLEOTIDE SEQUENCE [LARGE SCALE GENOMIC DNA]</scope>
    <source>
        <strain evidence="7 8">SPSP-6</strain>
    </source>
</reference>
<dbReference type="RefSeq" id="WP_144328603.1">
    <property type="nucleotide sequence ID" value="NZ_VJON01000025.1"/>
</dbReference>
<keyword evidence="5" id="KW-0472">Membrane</keyword>
<evidence type="ECO:0000259" key="6">
    <source>
        <dbReference type="SMART" id="SM00563"/>
    </source>
</evidence>
<keyword evidence="8" id="KW-1185">Reference proteome</keyword>
<dbReference type="PANTHER" id="PTHR10434">
    <property type="entry name" value="1-ACYL-SN-GLYCEROL-3-PHOSPHATE ACYLTRANSFERASE"/>
    <property type="match status" value="1"/>
</dbReference>
<accession>A0A554XCV9</accession>
<dbReference type="EC" id="2.3.1.51" evidence="7"/>
<comment type="caution">
    <text evidence="7">The sequence shown here is derived from an EMBL/GenBank/DDBJ whole genome shotgun (WGS) entry which is preliminary data.</text>
</comment>
<dbReference type="EMBL" id="VJON01000025">
    <property type="protein sequence ID" value="TSE33682.1"/>
    <property type="molecule type" value="Genomic_DNA"/>
</dbReference>
<dbReference type="GO" id="GO:0006654">
    <property type="term" value="P:phosphatidic acid biosynthetic process"/>
    <property type="evidence" value="ECO:0007669"/>
    <property type="project" value="TreeGrafter"/>
</dbReference>
<sequence>MNALRSWLHLLFMAATVVPWATVAVLMSPFVSATRLYWFCVAWVRLQVWAARWMLGIRNEVIGWENLPRGERAPAILLAKHQSTWETFCLPVLMPHPLAFVFKRELLWIPFFGWALGRLDMIHIDRAKRAQAFARVVEQGKRLLAQGTWVIMFPEGTRVARGARGQYKSGGARLAVHTGAPVIPIAVTSGRCWPRRALIKRPGTVVFSIGRPIPSAGRDPEALMREVEAWIEAEMQRLDPDAYARPGTAAPLPSTGGSASMPDAAGTAAAAPLPPASADEDARRRAS</sequence>
<dbReference type="InterPro" id="IPR002123">
    <property type="entry name" value="Plipid/glycerol_acylTrfase"/>
</dbReference>
<keyword evidence="5" id="KW-0812">Transmembrane</keyword>
<dbReference type="PANTHER" id="PTHR10434:SF40">
    <property type="entry name" value="1-ACYL-SN-GLYCEROL-3-PHOSPHATE ACYLTRANSFERASE"/>
    <property type="match status" value="1"/>
</dbReference>
<dbReference type="CDD" id="cd07989">
    <property type="entry name" value="LPLAT_AGPAT-like"/>
    <property type="match status" value="1"/>
</dbReference>
<comment type="pathway">
    <text evidence="1">Lipid metabolism.</text>
</comment>
<evidence type="ECO:0000256" key="2">
    <source>
        <dbReference type="ARBA" id="ARBA00022679"/>
    </source>
</evidence>
<dbReference type="AlphaFoldDB" id="A0A554XCV9"/>
<evidence type="ECO:0000256" key="3">
    <source>
        <dbReference type="ARBA" id="ARBA00023315"/>
    </source>
</evidence>
<proteinExistence type="predicted"/>
<evidence type="ECO:0000256" key="4">
    <source>
        <dbReference type="SAM" id="MobiDB-lite"/>
    </source>
</evidence>
<dbReference type="GO" id="GO:0003841">
    <property type="term" value="F:1-acylglycerol-3-phosphate O-acyltransferase activity"/>
    <property type="evidence" value="ECO:0007669"/>
    <property type="project" value="UniProtKB-EC"/>
</dbReference>
<dbReference type="SUPFAM" id="SSF69593">
    <property type="entry name" value="Glycerol-3-phosphate (1)-acyltransferase"/>
    <property type="match status" value="1"/>
</dbReference>
<evidence type="ECO:0000313" key="7">
    <source>
        <dbReference type="EMBL" id="TSE33682.1"/>
    </source>
</evidence>
<feature type="transmembrane region" description="Helical" evidence="5">
    <location>
        <begin position="7"/>
        <end position="30"/>
    </location>
</feature>
<feature type="compositionally biased region" description="Low complexity" evidence="4">
    <location>
        <begin position="258"/>
        <end position="271"/>
    </location>
</feature>
<feature type="domain" description="Phospholipid/glycerol acyltransferase" evidence="6">
    <location>
        <begin position="75"/>
        <end position="190"/>
    </location>
</feature>
<evidence type="ECO:0000313" key="8">
    <source>
        <dbReference type="Proteomes" id="UP000318294"/>
    </source>
</evidence>
<gene>
    <name evidence="7" type="primary">plsC_1</name>
    <name evidence="7" type="ORF">Tchar_01658</name>
</gene>
<keyword evidence="2 7" id="KW-0808">Transferase</keyword>
<dbReference type="Pfam" id="PF01553">
    <property type="entry name" value="Acyltransferase"/>
    <property type="match status" value="1"/>
</dbReference>
<evidence type="ECO:0000256" key="1">
    <source>
        <dbReference type="ARBA" id="ARBA00005189"/>
    </source>
</evidence>
<protein>
    <submittedName>
        <fullName evidence="7">1-acyl-sn-glycerol-3-phosphate acyltransferase</fullName>
        <ecNumber evidence="7">2.3.1.51</ecNumber>
    </submittedName>
</protein>